<proteinExistence type="evidence at transcript level"/>
<dbReference type="GO" id="GO:0005634">
    <property type="term" value="C:nucleus"/>
    <property type="evidence" value="ECO:0007669"/>
    <property type="project" value="TreeGrafter"/>
</dbReference>
<dbReference type="AlphaFoldDB" id="A0A6F9DF44"/>
<accession>A0A6F9DF44</accession>
<keyword evidence="2" id="KW-0808">Transferase</keyword>
<dbReference type="InterPro" id="IPR003347">
    <property type="entry name" value="JmjC_dom"/>
</dbReference>
<dbReference type="PANTHER" id="PTHR12461">
    <property type="entry name" value="HYPOXIA-INDUCIBLE FACTOR 1 ALPHA INHIBITOR-RELATED"/>
    <property type="match status" value="1"/>
</dbReference>
<evidence type="ECO:0000313" key="2">
    <source>
        <dbReference type="EMBL" id="CAB3258455.1"/>
    </source>
</evidence>
<evidence type="ECO:0000259" key="1">
    <source>
        <dbReference type="PROSITE" id="PS51184"/>
    </source>
</evidence>
<dbReference type="InterPro" id="IPR014710">
    <property type="entry name" value="RmlC-like_jellyroll"/>
</dbReference>
<keyword evidence="2" id="KW-0489">Methyltransferase</keyword>
<organism evidence="2">
    <name type="scientific">Phallusia mammillata</name>
    <dbReference type="NCBI Taxonomy" id="59560"/>
    <lineage>
        <taxon>Eukaryota</taxon>
        <taxon>Metazoa</taxon>
        <taxon>Chordata</taxon>
        <taxon>Tunicata</taxon>
        <taxon>Ascidiacea</taxon>
        <taxon>Phlebobranchia</taxon>
        <taxon>Ascidiidae</taxon>
        <taxon>Phallusia</taxon>
    </lineage>
</organism>
<name>A0A6F9DF44_9ASCI</name>
<dbReference type="GO" id="GO:0008168">
    <property type="term" value="F:methyltransferase activity"/>
    <property type="evidence" value="ECO:0007669"/>
    <property type="project" value="UniProtKB-KW"/>
</dbReference>
<feature type="domain" description="JmjC" evidence="1">
    <location>
        <begin position="114"/>
        <end position="263"/>
    </location>
</feature>
<dbReference type="SUPFAM" id="SSF51197">
    <property type="entry name" value="Clavaminate synthase-like"/>
    <property type="match status" value="1"/>
</dbReference>
<sequence length="349" mass="40090">MSVSQCKLNVPVEHYLATQLTLEQFEEKFLRPGHPVVLQGVLPNLPLSKWTMEYLSKTVGNNEVNVRGKTDQADYKTGKSYTIRQTTFQEYVDDLKRKTHRGTTSYMAVQNISKTFPQLQEECILPNIIGKIHNSPFLWVGHKGHYEYCHYDPDASMLMMIEGEKQARLFSCSDHENLYPNPLGSKGKTIQSQVDCDNPNMNKFPKFANATCHYCTLHAGDMLFIPAFWWHQITSLTDSVSANAFFGDSGVDKYISRILEPPVYTAFKHWLTNVIEQNRSFASFERTLERLHLCVENLILKQFHEVAQESHIKTLVAEILLFLGLEKLPEFKGGGKHPPPIKIRGLRWR</sequence>
<dbReference type="InterPro" id="IPR041667">
    <property type="entry name" value="Cupin_8"/>
</dbReference>
<dbReference type="Pfam" id="PF13621">
    <property type="entry name" value="Cupin_8"/>
    <property type="match status" value="1"/>
</dbReference>
<dbReference type="PROSITE" id="PS51184">
    <property type="entry name" value="JMJC"/>
    <property type="match status" value="1"/>
</dbReference>
<dbReference type="SMART" id="SM00558">
    <property type="entry name" value="JmjC"/>
    <property type="match status" value="1"/>
</dbReference>
<gene>
    <name evidence="2" type="primary">Kdm8-002</name>
</gene>
<dbReference type="EMBL" id="LR786160">
    <property type="protein sequence ID" value="CAB3258455.1"/>
    <property type="molecule type" value="mRNA"/>
</dbReference>
<dbReference type="PANTHER" id="PTHR12461:SF95">
    <property type="entry name" value="JMJC DOMAIN-CONTAINING PROTEIN"/>
    <property type="match status" value="1"/>
</dbReference>
<protein>
    <submittedName>
        <fullName evidence="2">Lysine-specific demethylase 8</fullName>
    </submittedName>
</protein>
<dbReference type="Gene3D" id="2.60.120.10">
    <property type="entry name" value="Jelly Rolls"/>
    <property type="match status" value="1"/>
</dbReference>
<dbReference type="GO" id="GO:0051864">
    <property type="term" value="F:histone H3K36 demethylase activity"/>
    <property type="evidence" value="ECO:0007669"/>
    <property type="project" value="TreeGrafter"/>
</dbReference>
<dbReference type="GO" id="GO:0032259">
    <property type="term" value="P:methylation"/>
    <property type="evidence" value="ECO:0007669"/>
    <property type="project" value="UniProtKB-KW"/>
</dbReference>
<reference evidence="2" key="1">
    <citation type="submission" date="2020-04" db="EMBL/GenBank/DDBJ databases">
        <authorList>
            <person name="Neveu A P."/>
        </authorList>
    </citation>
    <scope>NUCLEOTIDE SEQUENCE</scope>
    <source>
        <tissue evidence="2">Whole embryo</tissue>
    </source>
</reference>